<dbReference type="SMART" id="SM00242">
    <property type="entry name" value="MYSc"/>
    <property type="match status" value="1"/>
</dbReference>
<proteinExistence type="inferred from homology"/>
<dbReference type="PROSITE" id="PS51456">
    <property type="entry name" value="MYOSIN_MOTOR"/>
    <property type="match status" value="1"/>
</dbReference>
<evidence type="ECO:0000313" key="11">
    <source>
        <dbReference type="Proteomes" id="UP001189429"/>
    </source>
</evidence>
<dbReference type="InterPro" id="IPR001609">
    <property type="entry name" value="Myosin_head_motor_dom-like"/>
</dbReference>
<dbReference type="Gene3D" id="1.20.5.4820">
    <property type="match status" value="1"/>
</dbReference>
<keyword evidence="3 6" id="KW-0518">Myosin</keyword>
<dbReference type="Gene3D" id="1.20.58.530">
    <property type="match status" value="1"/>
</dbReference>
<accession>A0ABN9WD96</accession>
<feature type="compositionally biased region" description="Basic and acidic residues" evidence="8">
    <location>
        <begin position="2534"/>
        <end position="2543"/>
    </location>
</feature>
<dbReference type="InterPro" id="IPR036961">
    <property type="entry name" value="Kinesin_motor_dom_sf"/>
</dbReference>
<dbReference type="Pfam" id="PF00063">
    <property type="entry name" value="Myosin_head"/>
    <property type="match status" value="1"/>
</dbReference>
<reference evidence="10" key="1">
    <citation type="submission" date="2023-10" db="EMBL/GenBank/DDBJ databases">
        <authorList>
            <person name="Chen Y."/>
            <person name="Shah S."/>
            <person name="Dougan E. K."/>
            <person name="Thang M."/>
            <person name="Chan C."/>
        </authorList>
    </citation>
    <scope>NUCLEOTIDE SEQUENCE [LARGE SCALE GENOMIC DNA]</scope>
</reference>
<evidence type="ECO:0000256" key="8">
    <source>
        <dbReference type="SAM" id="MobiDB-lite"/>
    </source>
</evidence>
<keyword evidence="2 6" id="KW-0067">ATP-binding</keyword>
<dbReference type="PANTHER" id="PTHR13140:SF706">
    <property type="entry name" value="DILUTE CLASS UNCONVENTIONAL MYOSIN, ISOFORM C"/>
    <property type="match status" value="1"/>
</dbReference>
<dbReference type="PRINTS" id="PR00193">
    <property type="entry name" value="MYOSINHEAVY"/>
</dbReference>
<evidence type="ECO:0000256" key="1">
    <source>
        <dbReference type="ARBA" id="ARBA00022741"/>
    </source>
</evidence>
<feature type="compositionally biased region" description="Low complexity" evidence="8">
    <location>
        <begin position="2562"/>
        <end position="2579"/>
    </location>
</feature>
<dbReference type="Gene3D" id="1.10.10.820">
    <property type="match status" value="1"/>
</dbReference>
<protein>
    <recommendedName>
        <fullName evidence="9">Myosin motor domain-containing protein</fullName>
    </recommendedName>
</protein>
<name>A0ABN9WD96_9DINO</name>
<evidence type="ECO:0000256" key="2">
    <source>
        <dbReference type="ARBA" id="ARBA00022840"/>
    </source>
</evidence>
<feature type="region of interest" description="Actin-binding" evidence="6">
    <location>
        <begin position="636"/>
        <end position="658"/>
    </location>
</feature>
<evidence type="ECO:0000313" key="10">
    <source>
        <dbReference type="EMBL" id="CAK0883081.1"/>
    </source>
</evidence>
<sequence>MPVEYWVPDDLEVFVPCTHDGGEFSPIMSFVPSGGLRLKKDAKVADLDQVQPDQLEGIDRLDKLHVCHAPAILHALRIRYARQQIYTAVQRMIVAVNPFRKVDCCSPEVRLKYLAAERSKDLEPSVFSVGLDAVGGLRHPEQSKRRSQAVLISGESGAGKTECAKLVLDYVTLKIQADDMKKGGKGRASLCKPQIQEQIMKTNPVLEAFGNAMTARNNNSSRFGKWLQMPVSQKEGIQGCSITDYVLEVSRVCSQSKKDRNYHVFFQLLAGKASGDDLFEGVEMLQAGQYSFLTKGNLEAPGIDDSTGFRELKDAFGVLGIQRDSQVEIIKVAMGILTLGNLTFATDPASNDDAAQLTDPASGKMAADLLGVDPEELRKAILVFTGKAGAETITKERKKSEADRTRDSLARVLYGKLFKWLITKINSLLGQGMDSPTFFGVLDIAGFESFEANSLEQLFINLTNELLQGHFNDYFFEAQKQEYKAEGLTVEVSFKDNTDVVALVGYRVDKGASKQGILDVLDDSAKTATADDQAFYNQLKKVHEQHERMVWPKVKSLDFTVRHFAGDVKYTATGFREKNSDRPPESTGALLAGSSLSLLREVAAAMAEGEEEEQQRGRAGGARRAKTLNASFQASLGDLMAKLREAEPHFVRCIKPNKDKVPSIFESKLAYEQLSNTGVVEAMRIRQDGLPIRLEFEDFLGKYRAALPDAGMLQTGQGGPMDDASELVQAFVNLQYISEEQVQVGKSKVFATMAGTHSLDRALHGVVKNRLREALEDENVEELEKQIQSACEVRLGEREPALVEARRGLAELRCRQSLADATQAYDHAAMSAAVAEAEGLGLAACPELDACREAKAQWEKAKEQRDALEQTLSQKGKKPRAEFMKHLEAAIEEGKRAGLTDQDCRKAAEELAAESRRLKASEAIAQAIKSRRIAGLRKAVEEGQKSGMEPEELRGAEQLADELERSARSALQEALEHCKMGPLEKAIGQARAVGMPEGELGPALAALQVEQAKADAKRRLHSAVQRGSVAGLTAALQGAQELGLAEAEPEAVQECSEALERAHRREQARADIARALEAGRTQQRPTLERLEALLREALEAGLPEDAEEVQGLRGALELERRREAVRELLRAAVEGGSVEAIEAAIAKGEELDMVAEDLAGARAAIVLERRREAARDGLAAAMRKRTVDALRAAIAEAEACGLSENELRKPRECFEADSARDQVRANLAKAAQSRDTALLEVWLAKAKELGMSKAEVREAEKVLAAERSKDETKARLKSVAKAKPLDMEELVAALQEAEMVGLTAAECRPARKILEQELRKVAARRGAEEAAEFCSGPVAPGDEGAHAARVQRLQKAIQVGEQALLEASELLHVSQLLQEESAREAARQRLAEAVRGGGVAALREALAEAEEARMEKWETQAARDALQDLQRKAQASAAIRTAINCDDAGAISSAIVEGTRAGLEPAELDRAREAHRAAQRRADARGALQEAARARRLSALGAAIAEAAAAEVPGQEVAEAQAVLRQEELKAAARDEIERAGDLGQVEPLQAALDRAEEAGLEAAETAAGRALLARLRRCERARQGLENAVAAGDVGAMQAAIAEACAAGLDSAEIAPWQKALAVETRKGAAREELAAAVRMEVPQAITAAIEEAVAAGLEEFELHQARQLLRAEVRRAAARDALAEASGSGDVQALREAVVEGESAGVDHALLEMATARLREEEGRAAARTALQMATASCDPGALRAALEQGREAALDTSELRDARAALRAEERRAAAREALQEAVRTRNVAAVEDALVEGKAAGVEERILAPARDLQLRMESAAAARAQLSAATSQRDERALRAALAAGRSVGLSGAEMDEAQRVLEEEERRSRARHWLAEALEGRQVHVFEAVLDECAAAGVRNAPELALLRRVLAARARLSQAMKGDAGSSELRGAISDCEAPDLAALCAAELPPARRLLEERRRREWALAELGRLLAVGSPDLGALRAAVAEGSAAGLGPAELAEARQVLERQQALGVARDRICDAGRDPDFLREAIAKGRSAGLDESELVEAQATLEREERRRDALLALRRAVETAHLGDLRAAVRGAEAAGLQGGPELAQAGALLRAGEREAAREHLAGVAIQGDADELLEALGKGQECGLDESELEGVRASLEEATELAFTRVKDGLLPPADELAFEVAGRQLQSPGHAGLDRKTGEAPLVLDAGVGERLARAVEQMWHRKQASILDELKHNLRGCSTKLGKAQGVRAVSNRLMLRLCFELGSRYGGRASGHLRQLPLLMLSALLYTQEDVDTDRMMLFPDCPARGSGTPQEQRIAYGAYRDRIKDVWVLQEGRAERNPSLSAELSRALRMVLESSLSGAGQTLLAKWVKVLCVFGAAADALPPTSVSAALVGLPRDAAQLLQSKRPGDSLVWAGPLSATTDHAIPERQLRGAGAGAVHLRIEGLTEGLGLSAVSQYPEESEVLVPPFALLAVKEVRKQADQTLCVTCEFKGTLLSQRVREASRADLLEASAQLLRQLSFQDAGDLCGERPEEASRDGAWSPRPPGSAEGASPQRSDASPVRRAPAAATAARGKQPRGQPSSRPQVAFGRPPGATPAAAAAGRARTPPAVGRARTPPAVGRAPGAAARPGRRYNDDFRALFGVFEAMDRRGACAVSREDFLWAKVAFERSTDFQRVARRESIVEHFFQSPEDMTLHRFFCLAMPGASEPDIEFMCRRALRTLRGHDVVGSQQRAGAGSVKQVGLRVVPLA</sequence>
<dbReference type="EMBL" id="CAUYUJ010018371">
    <property type="protein sequence ID" value="CAK0883081.1"/>
    <property type="molecule type" value="Genomic_DNA"/>
</dbReference>
<evidence type="ECO:0000256" key="7">
    <source>
        <dbReference type="SAM" id="Coils"/>
    </source>
</evidence>
<evidence type="ECO:0000259" key="9">
    <source>
        <dbReference type="PROSITE" id="PS51456"/>
    </source>
</evidence>
<organism evidence="10 11">
    <name type="scientific">Prorocentrum cordatum</name>
    <dbReference type="NCBI Taxonomy" id="2364126"/>
    <lineage>
        <taxon>Eukaryota</taxon>
        <taxon>Sar</taxon>
        <taxon>Alveolata</taxon>
        <taxon>Dinophyceae</taxon>
        <taxon>Prorocentrales</taxon>
        <taxon>Prorocentraceae</taxon>
        <taxon>Prorocentrum</taxon>
    </lineage>
</organism>
<evidence type="ECO:0000256" key="5">
    <source>
        <dbReference type="ARBA" id="ARBA00023203"/>
    </source>
</evidence>
<gene>
    <name evidence="10" type="ORF">PCOR1329_LOCUS65375</name>
</gene>
<dbReference type="PANTHER" id="PTHR13140">
    <property type="entry name" value="MYOSIN"/>
    <property type="match status" value="1"/>
</dbReference>
<comment type="similarity">
    <text evidence="6">Belongs to the TRAFAC class myosin-kinesin ATPase superfamily. Myosin family.</text>
</comment>
<dbReference type="Gene3D" id="3.40.850.10">
    <property type="entry name" value="Kinesin motor domain"/>
    <property type="match status" value="1"/>
</dbReference>
<evidence type="ECO:0000256" key="3">
    <source>
        <dbReference type="ARBA" id="ARBA00023123"/>
    </source>
</evidence>
<feature type="binding site" evidence="6">
    <location>
        <begin position="154"/>
        <end position="161"/>
    </location>
    <ligand>
        <name>ATP</name>
        <dbReference type="ChEBI" id="CHEBI:30616"/>
    </ligand>
</feature>
<feature type="coiled-coil region" evidence="7">
    <location>
        <begin position="2054"/>
        <end position="2081"/>
    </location>
</feature>
<comment type="caution">
    <text evidence="10">The sequence shown here is derived from an EMBL/GenBank/DDBJ whole genome shotgun (WGS) entry which is preliminary data.</text>
</comment>
<dbReference type="SUPFAM" id="SSF52540">
    <property type="entry name" value="P-loop containing nucleoside triphosphate hydrolases"/>
    <property type="match status" value="1"/>
</dbReference>
<feature type="domain" description="Myosin motor" evidence="9">
    <location>
        <begin position="56"/>
        <end position="764"/>
    </location>
</feature>
<evidence type="ECO:0000256" key="6">
    <source>
        <dbReference type="PROSITE-ProRule" id="PRU00782"/>
    </source>
</evidence>
<keyword evidence="1 6" id="KW-0547">Nucleotide-binding</keyword>
<keyword evidence="4 6" id="KW-0505">Motor protein</keyword>
<keyword evidence="5 6" id="KW-0009">Actin-binding</keyword>
<dbReference type="InterPro" id="IPR027417">
    <property type="entry name" value="P-loop_NTPase"/>
</dbReference>
<keyword evidence="11" id="KW-1185">Reference proteome</keyword>
<feature type="region of interest" description="Disordered" evidence="8">
    <location>
        <begin position="2533"/>
        <end position="2638"/>
    </location>
</feature>
<keyword evidence="7" id="KW-0175">Coiled coil</keyword>
<dbReference type="Gene3D" id="1.20.120.720">
    <property type="entry name" value="Myosin VI head, motor domain, U50 subdomain"/>
    <property type="match status" value="1"/>
</dbReference>
<dbReference type="Gene3D" id="3.90.176.10">
    <property type="entry name" value="Toxin ADP-ribosyltransferase, Chain A, domain 1"/>
    <property type="match status" value="1"/>
</dbReference>
<evidence type="ECO:0000256" key="4">
    <source>
        <dbReference type="ARBA" id="ARBA00023175"/>
    </source>
</evidence>
<dbReference type="CDD" id="cd00124">
    <property type="entry name" value="MYSc"/>
    <property type="match status" value="1"/>
</dbReference>
<dbReference type="Proteomes" id="UP001189429">
    <property type="component" value="Unassembled WGS sequence"/>
</dbReference>
<feature type="compositionally biased region" description="Low complexity" evidence="8">
    <location>
        <begin position="2596"/>
        <end position="2635"/>
    </location>
</feature>